<keyword evidence="2" id="KW-0274">FAD</keyword>
<reference evidence="6 7" key="1">
    <citation type="journal article" date="2018" name="Evol. Lett.">
        <title>Horizontal gene cluster transfer increased hallucinogenic mushroom diversity.</title>
        <authorList>
            <person name="Reynolds H.T."/>
            <person name="Vijayakumar V."/>
            <person name="Gluck-Thaler E."/>
            <person name="Korotkin H.B."/>
            <person name="Matheny P.B."/>
            <person name="Slot J.C."/>
        </authorList>
    </citation>
    <scope>NUCLEOTIDE SEQUENCE [LARGE SCALE GENOMIC DNA]</scope>
    <source>
        <strain evidence="6 7">2629</strain>
    </source>
</reference>
<dbReference type="InterPro" id="IPR036188">
    <property type="entry name" value="FAD/NAD-bd_sf"/>
</dbReference>
<dbReference type="GO" id="GO:0016491">
    <property type="term" value="F:oxidoreductase activity"/>
    <property type="evidence" value="ECO:0007669"/>
    <property type="project" value="UniProtKB-KW"/>
</dbReference>
<accession>A0A409VAS1</accession>
<dbReference type="InterPro" id="IPR002938">
    <property type="entry name" value="FAD-bd"/>
</dbReference>
<keyword evidence="4" id="KW-0812">Transmembrane</keyword>
<dbReference type="InParanoid" id="A0A409VAS1"/>
<keyword evidence="1" id="KW-0285">Flavoprotein</keyword>
<name>A0A409VAS1_9AGAR</name>
<keyword evidence="4" id="KW-1133">Transmembrane helix</keyword>
<evidence type="ECO:0000313" key="7">
    <source>
        <dbReference type="Proteomes" id="UP000284842"/>
    </source>
</evidence>
<dbReference type="OrthoDB" id="417877at2759"/>
<dbReference type="EMBL" id="NHTK01006135">
    <property type="protein sequence ID" value="PPQ62949.1"/>
    <property type="molecule type" value="Genomic_DNA"/>
</dbReference>
<comment type="caution">
    <text evidence="6">The sequence shown here is derived from an EMBL/GenBank/DDBJ whole genome shotgun (WGS) entry which is preliminary data.</text>
</comment>
<evidence type="ECO:0000256" key="1">
    <source>
        <dbReference type="ARBA" id="ARBA00022630"/>
    </source>
</evidence>
<dbReference type="PRINTS" id="PR00420">
    <property type="entry name" value="RNGMNOXGNASE"/>
</dbReference>
<dbReference type="PANTHER" id="PTHR46720">
    <property type="entry name" value="HYDROXYLASE, PUTATIVE (AFU_ORTHOLOGUE AFUA_3G01460)-RELATED"/>
    <property type="match status" value="1"/>
</dbReference>
<evidence type="ECO:0000259" key="5">
    <source>
        <dbReference type="Pfam" id="PF01494"/>
    </source>
</evidence>
<protein>
    <recommendedName>
        <fullName evidence="5">FAD-binding domain-containing protein</fullName>
    </recommendedName>
</protein>
<dbReference type="SUPFAM" id="SSF54373">
    <property type="entry name" value="FAD-linked reductases, C-terminal domain"/>
    <property type="match status" value="1"/>
</dbReference>
<proteinExistence type="predicted"/>
<dbReference type="InterPro" id="IPR051104">
    <property type="entry name" value="FAD_monoxygenase"/>
</dbReference>
<evidence type="ECO:0000313" key="6">
    <source>
        <dbReference type="EMBL" id="PPQ62949.1"/>
    </source>
</evidence>
<sequence length="424" mass="47448">MEQPGKSVLRVAICGGGIGGLSLAVFLSKNPAVDVKLYEATGQFKEIGAGVMIWSRTWRIFEMMGLSDQFSKIAHAPPNGVGFDYRRSDQPTEGFRFKLVEMPSQPTWYTIVGCIRFHRAQFLDVFVHNLPEGVANFGKRLSYYVRQQARGPITLHFTDGSTGECDILVGADGIKSTVREQMYHEYALSRRDDSFLKFAQPVWTGITAYRGLIKVGDIPRGSDGSLHRTIKTPMMYCGKDKGDIVNVVTFASEPEGHGKPFHGEWVTMCQKQELLDCYAEWEPEVTQLLDLIETPSKWAIHHLQPLPFYHYCGVVLLGDSAHAMAPHQGAGAGQAIEDAFILAGLLATHSHSNAHKLLDAYEAVRRPAANHVLEGSYESGLMYEFNSKYGDDYTALADAIPRQWHWIDDTTVEEDLERARKYIQ</sequence>
<dbReference type="STRING" id="181874.A0A409VAS1"/>
<dbReference type="PANTHER" id="PTHR46720:SF3">
    <property type="entry name" value="FAD-BINDING DOMAIN-CONTAINING PROTEIN-RELATED"/>
    <property type="match status" value="1"/>
</dbReference>
<dbReference type="SUPFAM" id="SSF51905">
    <property type="entry name" value="FAD/NAD(P)-binding domain"/>
    <property type="match status" value="1"/>
</dbReference>
<dbReference type="Gene3D" id="3.50.50.60">
    <property type="entry name" value="FAD/NAD(P)-binding domain"/>
    <property type="match status" value="1"/>
</dbReference>
<gene>
    <name evidence="6" type="ORF">CVT24_006189</name>
</gene>
<keyword evidence="7" id="KW-1185">Reference proteome</keyword>
<evidence type="ECO:0000256" key="3">
    <source>
        <dbReference type="ARBA" id="ARBA00023002"/>
    </source>
</evidence>
<feature type="transmembrane region" description="Helical" evidence="4">
    <location>
        <begin position="7"/>
        <end position="27"/>
    </location>
</feature>
<dbReference type="Pfam" id="PF01494">
    <property type="entry name" value="FAD_binding_3"/>
    <property type="match status" value="2"/>
</dbReference>
<keyword evidence="3" id="KW-0560">Oxidoreductase</keyword>
<feature type="domain" description="FAD-binding" evidence="5">
    <location>
        <begin position="309"/>
        <end position="374"/>
    </location>
</feature>
<feature type="domain" description="FAD-binding" evidence="5">
    <location>
        <begin position="10"/>
        <end position="184"/>
    </location>
</feature>
<dbReference type="AlphaFoldDB" id="A0A409VAS1"/>
<dbReference type="Proteomes" id="UP000284842">
    <property type="component" value="Unassembled WGS sequence"/>
</dbReference>
<dbReference type="GO" id="GO:0044550">
    <property type="term" value="P:secondary metabolite biosynthetic process"/>
    <property type="evidence" value="ECO:0007669"/>
    <property type="project" value="TreeGrafter"/>
</dbReference>
<dbReference type="GO" id="GO:0071949">
    <property type="term" value="F:FAD binding"/>
    <property type="evidence" value="ECO:0007669"/>
    <property type="project" value="InterPro"/>
</dbReference>
<keyword evidence="4" id="KW-0472">Membrane</keyword>
<organism evidence="6 7">
    <name type="scientific">Panaeolus cyanescens</name>
    <dbReference type="NCBI Taxonomy" id="181874"/>
    <lineage>
        <taxon>Eukaryota</taxon>
        <taxon>Fungi</taxon>
        <taxon>Dikarya</taxon>
        <taxon>Basidiomycota</taxon>
        <taxon>Agaricomycotina</taxon>
        <taxon>Agaricomycetes</taxon>
        <taxon>Agaricomycetidae</taxon>
        <taxon>Agaricales</taxon>
        <taxon>Agaricineae</taxon>
        <taxon>Galeropsidaceae</taxon>
        <taxon>Panaeolus</taxon>
    </lineage>
</organism>
<evidence type="ECO:0000256" key="4">
    <source>
        <dbReference type="SAM" id="Phobius"/>
    </source>
</evidence>
<evidence type="ECO:0000256" key="2">
    <source>
        <dbReference type="ARBA" id="ARBA00022827"/>
    </source>
</evidence>